<feature type="transmembrane region" description="Helical" evidence="2">
    <location>
        <begin position="148"/>
        <end position="169"/>
    </location>
</feature>
<organism evidence="4 5">
    <name type="scientific">Drechslerella dactyloides</name>
    <name type="common">Nematode-trapping fungus</name>
    <name type="synonym">Arthrobotrys dactyloides</name>
    <dbReference type="NCBI Taxonomy" id="74499"/>
    <lineage>
        <taxon>Eukaryota</taxon>
        <taxon>Fungi</taxon>
        <taxon>Dikarya</taxon>
        <taxon>Ascomycota</taxon>
        <taxon>Pezizomycotina</taxon>
        <taxon>Orbiliomycetes</taxon>
        <taxon>Orbiliales</taxon>
        <taxon>Orbiliaceae</taxon>
        <taxon>Drechslerella</taxon>
    </lineage>
</organism>
<feature type="compositionally biased region" description="Polar residues" evidence="1">
    <location>
        <begin position="438"/>
        <end position="457"/>
    </location>
</feature>
<feature type="transmembrane region" description="Helical" evidence="2">
    <location>
        <begin position="52"/>
        <end position="75"/>
    </location>
</feature>
<proteinExistence type="predicted"/>
<dbReference type="SMART" id="SM00995">
    <property type="entry name" value="AD"/>
    <property type="match status" value="1"/>
</dbReference>
<evidence type="ECO:0000259" key="3">
    <source>
        <dbReference type="PROSITE" id="PS52001"/>
    </source>
</evidence>
<feature type="transmembrane region" description="Helical" evidence="2">
    <location>
        <begin position="246"/>
        <end position="266"/>
    </location>
</feature>
<dbReference type="Pfam" id="PF09793">
    <property type="entry name" value="AD"/>
    <property type="match status" value="1"/>
</dbReference>
<dbReference type="InterPro" id="IPR039683">
    <property type="entry name" value="Lsm12-like"/>
</dbReference>
<feature type="domain" description="AD" evidence="3">
    <location>
        <begin position="555"/>
        <end position="653"/>
    </location>
</feature>
<gene>
    <name evidence="4" type="ORF">Dda_3433</name>
</gene>
<accession>A0AAD6J5R6</accession>
<name>A0AAD6J5R6_DREDA</name>
<dbReference type="Proteomes" id="UP001221413">
    <property type="component" value="Unassembled WGS sequence"/>
</dbReference>
<feature type="region of interest" description="Disordered" evidence="1">
    <location>
        <begin position="302"/>
        <end position="351"/>
    </location>
</feature>
<feature type="transmembrane region" description="Helical" evidence="2">
    <location>
        <begin position="12"/>
        <end position="31"/>
    </location>
</feature>
<dbReference type="EMBL" id="JAQGDS010000003">
    <property type="protein sequence ID" value="KAJ6262621.1"/>
    <property type="molecule type" value="Genomic_DNA"/>
</dbReference>
<protein>
    <recommendedName>
        <fullName evidence="3">AD domain-containing protein</fullName>
    </recommendedName>
</protein>
<evidence type="ECO:0000256" key="1">
    <source>
        <dbReference type="SAM" id="MobiDB-lite"/>
    </source>
</evidence>
<reference evidence="4" key="1">
    <citation type="submission" date="2023-01" db="EMBL/GenBank/DDBJ databases">
        <title>The chitinases involved in constricting ring structure development in the nematode-trapping fungus Drechslerella dactyloides.</title>
        <authorList>
            <person name="Wang R."/>
            <person name="Zhang L."/>
            <person name="Tang P."/>
            <person name="Li S."/>
            <person name="Liang L."/>
        </authorList>
    </citation>
    <scope>NUCLEOTIDE SEQUENCE</scope>
    <source>
        <strain evidence="4">YMF1.00031</strain>
    </source>
</reference>
<feature type="compositionally biased region" description="Basic and acidic residues" evidence="1">
    <location>
        <begin position="643"/>
        <end position="656"/>
    </location>
</feature>
<feature type="region of interest" description="Disordered" evidence="1">
    <location>
        <begin position="399"/>
        <end position="459"/>
    </location>
</feature>
<keyword evidence="2" id="KW-0812">Transmembrane</keyword>
<feature type="compositionally biased region" description="Polar residues" evidence="1">
    <location>
        <begin position="302"/>
        <end position="314"/>
    </location>
</feature>
<dbReference type="InterPro" id="IPR047574">
    <property type="entry name" value="AD"/>
</dbReference>
<dbReference type="PANTHER" id="PTHR13542">
    <property type="entry name" value="LSM12 HOMOLOG"/>
    <property type="match status" value="1"/>
</dbReference>
<feature type="region of interest" description="Disordered" evidence="1">
    <location>
        <begin position="625"/>
        <end position="672"/>
    </location>
</feature>
<keyword evidence="5" id="KW-1185">Reference proteome</keyword>
<evidence type="ECO:0000313" key="4">
    <source>
        <dbReference type="EMBL" id="KAJ6262621.1"/>
    </source>
</evidence>
<keyword evidence="2" id="KW-1133">Transmembrane helix</keyword>
<sequence>MASQTGSRITVVIIFLFFQLILFVFELFFYATRVESTDQTQTKLNTRERRKILLRHGITIFVGVVGIVLASAIFAGESSRLDIERTVRGCFHKLDSDIGGHFIRIAIWAQEGDLLLISLLGAFHCSATGAKEIGAGIAITHVSLATALLVQMGIGTLTSIDAIIGAMILDSQSCALSLQFVAKHMLAARWQVLAIILCQAYGFALLPIFVYRFSQGQFAAGGCSCVSAFWWGQLSDCQTFPSRELGVFWIYYAFRCLMCLHCWFFSLTNTQYFHEAEKNGRLLEGITYAELATLPVPAESTETTQLIGPDQQAQPEGGNDAVQSIKSTQKSETRRSQTKRSSDLDAETPSLKSSTRFRYDTRLVCASSLPLGRWPAGDLPPCSRHHALACTKLPIASGTTPSKSISSLDSSPHRPGILVPHAPLTALTMDGPGRRGSTGPTNAASRGSNSGYQSPTSGPGGLSSIDWIIGTRVKVTTILDDNIEGTIFSYDTIANCVSLLTGPNATHPPAKNTPVNVRILKIPFLKDVVVLAPSKPPQNAAASKGPFSAAEPQIRPLSIQAIRNREQAASRAEYEKLMGHGVGVTAEGQDIFNALSKTMPCRWQGKHIVVLDTIIIQEPYTPEKCSASNSNANGQNALTRVKKVLEGERKRLDSARRSNAGTPNPPADRKGG</sequence>
<feature type="transmembrane region" description="Helical" evidence="2">
    <location>
        <begin position="190"/>
        <end position="210"/>
    </location>
</feature>
<dbReference type="PROSITE" id="PS52001">
    <property type="entry name" value="AD"/>
    <property type="match status" value="1"/>
</dbReference>
<feature type="compositionally biased region" description="Low complexity" evidence="1">
    <location>
        <begin position="626"/>
        <end position="637"/>
    </location>
</feature>
<comment type="caution">
    <text evidence="4">The sequence shown here is derived from an EMBL/GenBank/DDBJ whole genome shotgun (WGS) entry which is preliminary data.</text>
</comment>
<dbReference type="AlphaFoldDB" id="A0AAD6J5R6"/>
<feature type="compositionally biased region" description="Basic and acidic residues" evidence="1">
    <location>
        <begin position="329"/>
        <end position="343"/>
    </location>
</feature>
<evidence type="ECO:0000256" key="2">
    <source>
        <dbReference type="SAM" id="Phobius"/>
    </source>
</evidence>
<dbReference type="InterPro" id="IPR019181">
    <property type="entry name" value="LSM12_ABD"/>
</dbReference>
<evidence type="ECO:0000313" key="5">
    <source>
        <dbReference type="Proteomes" id="UP001221413"/>
    </source>
</evidence>
<keyword evidence="2" id="KW-0472">Membrane</keyword>